<dbReference type="PROSITE" id="PS51504">
    <property type="entry name" value="H15"/>
    <property type="match status" value="1"/>
</dbReference>
<dbReference type="Pfam" id="PF00538">
    <property type="entry name" value="Linker_histone"/>
    <property type="match status" value="1"/>
</dbReference>
<dbReference type="GO" id="GO:0031492">
    <property type="term" value="F:nucleosomal DNA binding"/>
    <property type="evidence" value="ECO:0007669"/>
    <property type="project" value="TreeGrafter"/>
</dbReference>
<organism evidence="10">
    <name type="scientific">Cucumis melo</name>
    <name type="common">Muskmelon</name>
    <dbReference type="NCBI Taxonomy" id="3656"/>
    <lineage>
        <taxon>Eukaryota</taxon>
        <taxon>Viridiplantae</taxon>
        <taxon>Streptophyta</taxon>
        <taxon>Embryophyta</taxon>
        <taxon>Tracheophyta</taxon>
        <taxon>Spermatophyta</taxon>
        <taxon>Magnoliopsida</taxon>
        <taxon>eudicotyledons</taxon>
        <taxon>Gunneridae</taxon>
        <taxon>Pentapetalae</taxon>
        <taxon>rosids</taxon>
        <taxon>fabids</taxon>
        <taxon>Cucurbitales</taxon>
        <taxon>Cucurbitaceae</taxon>
        <taxon>Benincaseae</taxon>
        <taxon>Cucumis</taxon>
    </lineage>
</organism>
<name>A0A9I9E4W3_CUCME</name>
<dbReference type="GO" id="GO:0045910">
    <property type="term" value="P:negative regulation of DNA recombination"/>
    <property type="evidence" value="ECO:0007669"/>
    <property type="project" value="TreeGrafter"/>
</dbReference>
<dbReference type="GO" id="GO:0000786">
    <property type="term" value="C:nucleosome"/>
    <property type="evidence" value="ECO:0007669"/>
    <property type="project" value="InterPro"/>
</dbReference>
<dbReference type="FunFam" id="1.10.10.10:FF:000521">
    <property type="entry name" value="Histone H1"/>
    <property type="match status" value="1"/>
</dbReference>
<dbReference type="AlphaFoldDB" id="A0A9I9E4W3"/>
<evidence type="ECO:0000256" key="1">
    <source>
        <dbReference type="ARBA" id="ARBA00002809"/>
    </source>
</evidence>
<dbReference type="InterPro" id="IPR036390">
    <property type="entry name" value="WH_DNA-bd_sf"/>
</dbReference>
<evidence type="ECO:0000259" key="9">
    <source>
        <dbReference type="PROSITE" id="PS51504"/>
    </source>
</evidence>
<dbReference type="GO" id="GO:0030527">
    <property type="term" value="F:structural constituent of chromatin"/>
    <property type="evidence" value="ECO:0007669"/>
    <property type="project" value="InterPro"/>
</dbReference>
<dbReference type="EnsemblPlants" id="MELO3C028807.2.1">
    <property type="protein sequence ID" value="MELO3C028807.2.1"/>
    <property type="gene ID" value="MELO3C028807.2"/>
</dbReference>
<dbReference type="GO" id="GO:0006334">
    <property type="term" value="P:nucleosome assembly"/>
    <property type="evidence" value="ECO:0007669"/>
    <property type="project" value="InterPro"/>
</dbReference>
<feature type="compositionally biased region" description="Low complexity" evidence="8">
    <location>
        <begin position="18"/>
        <end position="30"/>
    </location>
</feature>
<evidence type="ECO:0000256" key="3">
    <source>
        <dbReference type="ARBA" id="ARBA00004286"/>
    </source>
</evidence>
<accession>A0A9I9E4W3</accession>
<proteinExistence type="inferred from homology"/>
<comment type="similarity">
    <text evidence="7">Belongs to the histone H1/H5 family.</text>
</comment>
<dbReference type="InterPro" id="IPR005818">
    <property type="entry name" value="Histone_H1/H5_H15"/>
</dbReference>
<comment type="function">
    <text evidence="1">Histones H1 are necessary for the condensation of nucleosome chains into higher-order structures.</text>
</comment>
<protein>
    <recommendedName>
        <fullName evidence="9">H15 domain-containing protein</fullName>
    </recommendedName>
</protein>
<keyword evidence="5 7" id="KW-0238">DNA-binding</keyword>
<dbReference type="InterPro" id="IPR036388">
    <property type="entry name" value="WH-like_DNA-bd_sf"/>
</dbReference>
<dbReference type="GO" id="GO:0030261">
    <property type="term" value="P:chromosome condensation"/>
    <property type="evidence" value="ECO:0007669"/>
    <property type="project" value="TreeGrafter"/>
</dbReference>
<keyword evidence="4 7" id="KW-0158">Chromosome</keyword>
<sequence>MATEEPVVPVEYAAELTNAEQAEENPANEAAKSKKSREPKEKKPAAHRKPRSPPTHPPYEEMIKDAIVTLKERTGSSQYAITKFIETKQKQLPSNFKKLLLFHLKKLLASGKLVKVKSSFKLKPAVAKPASPVKKPVAAKPRSKP</sequence>
<feature type="domain" description="H15" evidence="9">
    <location>
        <begin position="55"/>
        <end position="124"/>
    </location>
</feature>
<evidence type="ECO:0000256" key="2">
    <source>
        <dbReference type="ARBA" id="ARBA00004123"/>
    </source>
</evidence>
<evidence type="ECO:0000256" key="7">
    <source>
        <dbReference type="RuleBase" id="RU003894"/>
    </source>
</evidence>
<evidence type="ECO:0000256" key="4">
    <source>
        <dbReference type="ARBA" id="ARBA00022454"/>
    </source>
</evidence>
<evidence type="ECO:0000256" key="8">
    <source>
        <dbReference type="SAM" id="MobiDB-lite"/>
    </source>
</evidence>
<dbReference type="PRINTS" id="PR00624">
    <property type="entry name" value="HISTONEH5"/>
</dbReference>
<evidence type="ECO:0000256" key="6">
    <source>
        <dbReference type="ARBA" id="ARBA00023242"/>
    </source>
</evidence>
<dbReference type="CDD" id="cd00073">
    <property type="entry name" value="H15"/>
    <property type="match status" value="1"/>
</dbReference>
<feature type="region of interest" description="Disordered" evidence="8">
    <location>
        <begin position="124"/>
        <end position="145"/>
    </location>
</feature>
<reference evidence="10" key="1">
    <citation type="submission" date="2023-03" db="UniProtKB">
        <authorList>
            <consortium name="EnsemblPlants"/>
        </authorList>
    </citation>
    <scope>IDENTIFICATION</scope>
</reference>
<dbReference type="PANTHER" id="PTHR11467">
    <property type="entry name" value="HISTONE H1"/>
    <property type="match status" value="1"/>
</dbReference>
<feature type="region of interest" description="Disordered" evidence="8">
    <location>
        <begin position="1"/>
        <end position="61"/>
    </location>
</feature>
<evidence type="ECO:0000256" key="5">
    <source>
        <dbReference type="ARBA" id="ARBA00023125"/>
    </source>
</evidence>
<feature type="compositionally biased region" description="Low complexity" evidence="8">
    <location>
        <begin position="1"/>
        <end position="11"/>
    </location>
</feature>
<dbReference type="Gramene" id="MELO3C028807.2.1">
    <property type="protein sequence ID" value="MELO3C028807.2.1"/>
    <property type="gene ID" value="MELO3C028807.2"/>
</dbReference>
<comment type="subcellular location">
    <subcellularLocation>
        <location evidence="3">Chromosome</location>
    </subcellularLocation>
    <subcellularLocation>
        <location evidence="2 7">Nucleus</location>
    </subcellularLocation>
</comment>
<keyword evidence="6 7" id="KW-0539">Nucleus</keyword>
<dbReference type="SMART" id="SM00526">
    <property type="entry name" value="H15"/>
    <property type="match status" value="1"/>
</dbReference>
<dbReference type="GO" id="GO:0005634">
    <property type="term" value="C:nucleus"/>
    <property type="evidence" value="ECO:0007669"/>
    <property type="project" value="UniProtKB-SubCell"/>
</dbReference>
<dbReference type="InterPro" id="IPR005819">
    <property type="entry name" value="H1/H5"/>
</dbReference>
<dbReference type="Gene3D" id="1.10.10.10">
    <property type="entry name" value="Winged helix-like DNA-binding domain superfamily/Winged helix DNA-binding domain"/>
    <property type="match status" value="1"/>
</dbReference>
<dbReference type="PANTHER" id="PTHR11467:SF168">
    <property type="entry name" value="HISTONE H1.1"/>
    <property type="match status" value="1"/>
</dbReference>
<dbReference type="GO" id="GO:0003690">
    <property type="term" value="F:double-stranded DNA binding"/>
    <property type="evidence" value="ECO:0007669"/>
    <property type="project" value="TreeGrafter"/>
</dbReference>
<dbReference type="SUPFAM" id="SSF46785">
    <property type="entry name" value="Winged helix' DNA-binding domain"/>
    <property type="match status" value="1"/>
</dbReference>
<evidence type="ECO:0000313" key="10">
    <source>
        <dbReference type="EnsemblPlants" id="MELO3C028807.2.1"/>
    </source>
</evidence>